<dbReference type="AlphaFoldDB" id="A0A558BS54"/>
<dbReference type="EMBL" id="VMRJ01000004">
    <property type="protein sequence ID" value="TVT39357.1"/>
    <property type="molecule type" value="Genomic_DNA"/>
</dbReference>
<protein>
    <submittedName>
        <fullName evidence="1">Uncharacterized protein</fullName>
    </submittedName>
</protein>
<reference evidence="1 2" key="1">
    <citation type="submission" date="2019-07" db="EMBL/GenBank/DDBJ databases">
        <title>Hymenobacter sp. straun FUR1 Genome sequencing and assembly.</title>
        <authorList>
            <person name="Chhetri G."/>
        </authorList>
    </citation>
    <scope>NUCLEOTIDE SEQUENCE [LARGE SCALE GENOMIC DNA]</scope>
    <source>
        <strain evidence="1 2">Fur1</strain>
    </source>
</reference>
<name>A0A558BS54_9BACT</name>
<evidence type="ECO:0000313" key="2">
    <source>
        <dbReference type="Proteomes" id="UP000317624"/>
    </source>
</evidence>
<dbReference type="RefSeq" id="WP_233636003.1">
    <property type="nucleotide sequence ID" value="NZ_VMRJ01000004.1"/>
</dbReference>
<dbReference type="Proteomes" id="UP000317624">
    <property type="component" value="Unassembled WGS sequence"/>
</dbReference>
<comment type="caution">
    <text evidence="1">The sequence shown here is derived from an EMBL/GenBank/DDBJ whole genome shotgun (WGS) entry which is preliminary data.</text>
</comment>
<proteinExistence type="predicted"/>
<sequence length="67" mass="7479">MFINLLGDVAFSAEDIGLRPTPPGYVPQWLRAYLLIGDGGADHWSIYYNLATGKFYQYWHSLDLGGG</sequence>
<gene>
    <name evidence="1" type="ORF">FNT36_17020</name>
</gene>
<accession>A0A558BS54</accession>
<organism evidence="1 2">
    <name type="scientific">Hymenobacter setariae</name>
    <dbReference type="NCBI Taxonomy" id="2594794"/>
    <lineage>
        <taxon>Bacteria</taxon>
        <taxon>Pseudomonadati</taxon>
        <taxon>Bacteroidota</taxon>
        <taxon>Cytophagia</taxon>
        <taxon>Cytophagales</taxon>
        <taxon>Hymenobacteraceae</taxon>
        <taxon>Hymenobacter</taxon>
    </lineage>
</organism>
<evidence type="ECO:0000313" key="1">
    <source>
        <dbReference type="EMBL" id="TVT39357.1"/>
    </source>
</evidence>
<keyword evidence="2" id="KW-1185">Reference proteome</keyword>